<reference evidence="10 11" key="1">
    <citation type="submission" date="2006-01" db="EMBL/GenBank/DDBJ databases">
        <title>Complete sequence of Rhodopseudomonas palustris HaA2.</title>
        <authorList>
            <consortium name="US DOE Joint Genome Institute"/>
            <person name="Copeland A."/>
            <person name="Lucas S."/>
            <person name="Lapidus A."/>
            <person name="Barry K."/>
            <person name="Detter J.C."/>
            <person name="Glavina T."/>
            <person name="Hammon N."/>
            <person name="Israni S."/>
            <person name="Pitluck S."/>
            <person name="Chain P."/>
            <person name="Malfatti S."/>
            <person name="Shin M."/>
            <person name="Vergez L."/>
            <person name="Schmutz J."/>
            <person name="Larimer F."/>
            <person name="Land M."/>
            <person name="Hauser L."/>
            <person name="Pelletier D.A."/>
            <person name="Kyrpides N."/>
            <person name="Anderson I."/>
            <person name="Oda Y."/>
            <person name="Harwood C.S."/>
            <person name="Richardson P."/>
        </authorList>
    </citation>
    <scope>NUCLEOTIDE SEQUENCE [LARGE SCALE GENOMIC DNA]</scope>
    <source>
        <strain evidence="10 11">HaA2</strain>
    </source>
</reference>
<dbReference type="HOGENOM" id="CLU_000604_86_2_5"/>
<keyword evidence="4" id="KW-1003">Cell membrane</keyword>
<dbReference type="KEGG" id="rpb:RPB_1496"/>
<dbReference type="PROSITE" id="PS00211">
    <property type="entry name" value="ABC_TRANSPORTER_1"/>
    <property type="match status" value="2"/>
</dbReference>
<dbReference type="AlphaFoldDB" id="Q2J004"/>
<dbReference type="EMBL" id="CP000250">
    <property type="protein sequence ID" value="ABD06206.1"/>
    <property type="molecule type" value="Genomic_DNA"/>
</dbReference>
<evidence type="ECO:0000256" key="6">
    <source>
        <dbReference type="ARBA" id="ARBA00022840"/>
    </source>
</evidence>
<dbReference type="InterPro" id="IPR003593">
    <property type="entry name" value="AAA+_ATPase"/>
</dbReference>
<comment type="similarity">
    <text evidence="2">Belongs to the ABC transporter superfamily.</text>
</comment>
<dbReference type="GO" id="GO:0005886">
    <property type="term" value="C:plasma membrane"/>
    <property type="evidence" value="ECO:0007669"/>
    <property type="project" value="UniProtKB-SubCell"/>
</dbReference>
<dbReference type="GO" id="GO:0005524">
    <property type="term" value="F:ATP binding"/>
    <property type="evidence" value="ECO:0007669"/>
    <property type="project" value="UniProtKB-KW"/>
</dbReference>
<protein>
    <submittedName>
        <fullName evidence="10">ABC transporter related</fullName>
    </submittedName>
</protein>
<dbReference type="NCBIfam" id="NF008453">
    <property type="entry name" value="PRK11308.1"/>
    <property type="match status" value="2"/>
</dbReference>
<keyword evidence="7" id="KW-0472">Membrane</keyword>
<gene>
    <name evidence="10" type="ordered locus">RPB_1496</name>
</gene>
<dbReference type="GO" id="GO:0016887">
    <property type="term" value="F:ATP hydrolysis activity"/>
    <property type="evidence" value="ECO:0007669"/>
    <property type="project" value="InterPro"/>
</dbReference>
<dbReference type="Pfam" id="PF08352">
    <property type="entry name" value="oligo_HPY"/>
    <property type="match status" value="2"/>
</dbReference>
<evidence type="ECO:0000256" key="5">
    <source>
        <dbReference type="ARBA" id="ARBA00022741"/>
    </source>
</evidence>
<dbReference type="GO" id="GO:0015833">
    <property type="term" value="P:peptide transport"/>
    <property type="evidence" value="ECO:0007669"/>
    <property type="project" value="InterPro"/>
</dbReference>
<dbReference type="InterPro" id="IPR050388">
    <property type="entry name" value="ABC_Ni/Peptide_Import"/>
</dbReference>
<accession>Q2J004</accession>
<proteinExistence type="inferred from homology"/>
<evidence type="ECO:0000256" key="3">
    <source>
        <dbReference type="ARBA" id="ARBA00022448"/>
    </source>
</evidence>
<evidence type="ECO:0000256" key="4">
    <source>
        <dbReference type="ARBA" id="ARBA00022475"/>
    </source>
</evidence>
<keyword evidence="5" id="KW-0547">Nucleotide-binding</keyword>
<evidence type="ECO:0000313" key="11">
    <source>
        <dbReference type="Proteomes" id="UP000008809"/>
    </source>
</evidence>
<evidence type="ECO:0000256" key="8">
    <source>
        <dbReference type="ARBA" id="ARBA00024722"/>
    </source>
</evidence>
<dbReference type="OrthoDB" id="9802264at2"/>
<evidence type="ECO:0000256" key="1">
    <source>
        <dbReference type="ARBA" id="ARBA00004417"/>
    </source>
</evidence>
<dbReference type="eggNOG" id="COG4172">
    <property type="taxonomic scope" value="Bacteria"/>
</dbReference>
<dbReference type="NCBIfam" id="NF007739">
    <property type="entry name" value="PRK10419.1"/>
    <property type="match status" value="2"/>
</dbReference>
<sequence>MKSPVLEIDNLVVDLPASGDRSHAVKGMNLSIAAGEIVCLLGESGSGKSVIAHAIMGLLPKALTISSGRICVLGDDVASMASDKLMELRGKRMSMIFQEPMTALNPVARCGAQIEELLLIHGVAPASERRARVLDMLRQVHFAEPERVYRSFPHQLSGGQRQRVMIALALCMKPALLICDEPTTALDVTTQAEILKLIVELKNQTGTAILFITHDIGVAEQIADRVVVMRLGDIVESGSCEETLQTPKTDYTRMLIAAVPSIEPMRTEPSASRKVALEVIKLNNAYRQGGWFGKRRETVVADNISLLVRPGETVGVVGESGSGKSSLARCIARLNDFDSGEIFIDGLPLVATRSRKEELEVRRQVQMVFQDPYRSLNPRLSVLESLIEGPMNFGVPRAAAVDRARDLMHRVRLPEAGLKRYPHEFSGGQRQRICIARALACEPKLLIADEAVSALDVSVQKQILDLLEEIQAQFGLAMLFITHDLRVAARLCDRILVMQSGRVVEQGTAQDVLGAPTQAYTRQLIAAVPKRN</sequence>
<dbReference type="InterPro" id="IPR017871">
    <property type="entry name" value="ABC_transporter-like_CS"/>
</dbReference>
<comment type="function">
    <text evidence="8">Involved in beta-(1--&gt;2)glucan export. Transmembrane domains (TMD) form a pore in the inner membrane and the ATP-binding domain (NBD) is responsible for energy generation.</text>
</comment>
<dbReference type="SUPFAM" id="SSF52540">
    <property type="entry name" value="P-loop containing nucleoside triphosphate hydrolases"/>
    <property type="match status" value="2"/>
</dbReference>
<dbReference type="PANTHER" id="PTHR43297">
    <property type="entry name" value="OLIGOPEPTIDE TRANSPORT ATP-BINDING PROTEIN APPD"/>
    <property type="match status" value="1"/>
</dbReference>
<name>Q2J004_RHOP2</name>
<dbReference type="Proteomes" id="UP000008809">
    <property type="component" value="Chromosome"/>
</dbReference>
<feature type="domain" description="ABC transporter" evidence="9">
    <location>
        <begin position="6"/>
        <end position="256"/>
    </location>
</feature>
<evidence type="ECO:0000259" key="9">
    <source>
        <dbReference type="PROSITE" id="PS50893"/>
    </source>
</evidence>
<keyword evidence="3" id="KW-0813">Transport</keyword>
<keyword evidence="11" id="KW-1185">Reference proteome</keyword>
<organism evidence="10 11">
    <name type="scientific">Rhodopseudomonas palustris (strain HaA2)</name>
    <dbReference type="NCBI Taxonomy" id="316058"/>
    <lineage>
        <taxon>Bacteria</taxon>
        <taxon>Pseudomonadati</taxon>
        <taxon>Pseudomonadota</taxon>
        <taxon>Alphaproteobacteria</taxon>
        <taxon>Hyphomicrobiales</taxon>
        <taxon>Nitrobacteraceae</taxon>
        <taxon>Rhodopseudomonas</taxon>
    </lineage>
</organism>
<evidence type="ECO:0000256" key="7">
    <source>
        <dbReference type="ARBA" id="ARBA00023136"/>
    </source>
</evidence>
<dbReference type="RefSeq" id="WP_011440394.1">
    <property type="nucleotide sequence ID" value="NC_007778.1"/>
</dbReference>
<dbReference type="SMART" id="SM00382">
    <property type="entry name" value="AAA"/>
    <property type="match status" value="2"/>
</dbReference>
<dbReference type="Pfam" id="PF00005">
    <property type="entry name" value="ABC_tran"/>
    <property type="match status" value="2"/>
</dbReference>
<dbReference type="PANTHER" id="PTHR43297:SF2">
    <property type="entry name" value="DIPEPTIDE TRANSPORT ATP-BINDING PROTEIN DPPD"/>
    <property type="match status" value="1"/>
</dbReference>
<dbReference type="CDD" id="cd03257">
    <property type="entry name" value="ABC_NikE_OppD_transporters"/>
    <property type="match status" value="2"/>
</dbReference>
<feature type="domain" description="ABC transporter" evidence="9">
    <location>
        <begin position="280"/>
        <end position="525"/>
    </location>
</feature>
<evidence type="ECO:0000313" key="10">
    <source>
        <dbReference type="EMBL" id="ABD06206.1"/>
    </source>
</evidence>
<evidence type="ECO:0000256" key="2">
    <source>
        <dbReference type="ARBA" id="ARBA00005417"/>
    </source>
</evidence>
<dbReference type="Gene3D" id="3.40.50.300">
    <property type="entry name" value="P-loop containing nucleotide triphosphate hydrolases"/>
    <property type="match status" value="2"/>
</dbReference>
<dbReference type="FunFam" id="3.40.50.300:FF:000016">
    <property type="entry name" value="Oligopeptide ABC transporter ATP-binding component"/>
    <property type="match status" value="1"/>
</dbReference>
<dbReference type="InterPro" id="IPR027417">
    <property type="entry name" value="P-loop_NTPase"/>
</dbReference>
<dbReference type="GO" id="GO:0055085">
    <property type="term" value="P:transmembrane transport"/>
    <property type="evidence" value="ECO:0007669"/>
    <property type="project" value="UniProtKB-ARBA"/>
</dbReference>
<comment type="subcellular location">
    <subcellularLocation>
        <location evidence="1">Cell inner membrane</location>
        <topology evidence="1">Peripheral membrane protein</topology>
    </subcellularLocation>
</comment>
<dbReference type="PROSITE" id="PS50893">
    <property type="entry name" value="ABC_TRANSPORTER_2"/>
    <property type="match status" value="2"/>
</dbReference>
<keyword evidence="6" id="KW-0067">ATP-binding</keyword>
<dbReference type="InterPro" id="IPR003439">
    <property type="entry name" value="ABC_transporter-like_ATP-bd"/>
</dbReference>
<dbReference type="InterPro" id="IPR013563">
    <property type="entry name" value="Oligopep_ABC_C"/>
</dbReference>
<dbReference type="STRING" id="316058.RPB_1496"/>